<evidence type="ECO:0000313" key="5">
    <source>
        <dbReference type="Proteomes" id="UP001597100"/>
    </source>
</evidence>
<name>A0ABW3IHI5_9FLAO</name>
<dbReference type="RefSeq" id="WP_380739683.1">
    <property type="nucleotide sequence ID" value="NZ_JBHTJP010000035.1"/>
</dbReference>
<evidence type="ECO:0000256" key="2">
    <source>
        <dbReference type="ARBA" id="ARBA00023136"/>
    </source>
</evidence>
<evidence type="ECO:0000256" key="1">
    <source>
        <dbReference type="ARBA" id="ARBA00004442"/>
    </source>
</evidence>
<accession>A0ABW3IHI5</accession>
<sequence length="936" mass="106065">MALKINCGGRLLILLSFYSLSLCAQNFSVRGRTIDERTNLPISGVTVSSEGTSILVLSDSDGAFVLNEIPEGEHILEFTKNSFFSKRLPVLVQAELDIGNVYLEPDLVSVQQQTAIINLSDHDLDEESGGFSNISGLLQSSRDVFLNAAAFDFSSSFFRPRGYNSEYSEVMINGISMNKFFSGRPLWSNWGGLNDVQRNQEFSNGLTPSEVSFGKLAGTTNIIMRASHNSPGGKVSIAMANRSYTGRLMGSYHTGLNAKGWAFSFSAARRFAEESYVQGSTYESNSFFASVEKRLNPDHSLNFTGFFTPVKRGKSSPNTREVFDLKGNKYNSYWGYQNGEIRNSRIQRVEEPVLMLNHYWNISPGTNLNTGISYQFGRVGNSRIDYGGSRLFFNSQGEDIFIGGGTNPDPAYYQKLPSYFLRSEDRLDYRSVYLAQQDFLKNGQLNWEELYAANLNQAQNGGNSLYVLYEDINDDQLVSFNTLLRKELNARWVLNSGLNFRSLKSENFAQVESLLGGTAFLDVDSFSEGSKAQNDLLNPNRLVGEGDKFKYHYDLLAKDLGSFVQFQYFGKKWEFYTAVEGSYLIYQRNSFYQNGNFPDTSLGKSEEPDFLSYSLKGGLNYKLSGRHIFSANLGYFRKPPTLRNSFSNARQNNKVVKDLTQEKIEIADLGYVYRSPKLKGRITAFYAEFKDVTELSFYFADGLSGSGRDSTTAFVQEVMTGIEKRHIGIEFGWEFQVTTTLKVKTAGSFGEYVYNRNPSIYLTSDDFTEDREMGRASLKNYRVPGGPQHVAQIGLEYRDPEYWWIGVSGNYFSHAFLDIAPLLRTSNFLTDNDGLPINDYDLETAKQLLKQEKFDDYFLVNMVGGKSWRIKDKYLGFFASINNLLEVSYITGGYEQSRNVNYSLLKEDKERDHPLFGNKYWFGPGTTYYAHVYFRF</sequence>
<dbReference type="Gene3D" id="2.40.170.20">
    <property type="entry name" value="TonB-dependent receptor, beta-barrel domain"/>
    <property type="match status" value="1"/>
</dbReference>
<reference evidence="5" key="1">
    <citation type="journal article" date="2019" name="Int. J. Syst. Evol. Microbiol.">
        <title>The Global Catalogue of Microorganisms (GCM) 10K type strain sequencing project: providing services to taxonomists for standard genome sequencing and annotation.</title>
        <authorList>
            <consortium name="The Broad Institute Genomics Platform"/>
            <consortium name="The Broad Institute Genome Sequencing Center for Infectious Disease"/>
            <person name="Wu L."/>
            <person name="Ma J."/>
        </authorList>
    </citation>
    <scope>NUCLEOTIDE SEQUENCE [LARGE SCALE GENOMIC DNA]</scope>
    <source>
        <strain evidence="5">CCUG 60898</strain>
    </source>
</reference>
<dbReference type="Proteomes" id="UP001597100">
    <property type="component" value="Unassembled WGS sequence"/>
</dbReference>
<keyword evidence="3" id="KW-0998">Cell outer membrane</keyword>
<dbReference type="SUPFAM" id="SSF49464">
    <property type="entry name" value="Carboxypeptidase regulatory domain-like"/>
    <property type="match status" value="1"/>
</dbReference>
<evidence type="ECO:0000313" key="4">
    <source>
        <dbReference type="EMBL" id="MFD0977416.1"/>
    </source>
</evidence>
<dbReference type="Pfam" id="PF13715">
    <property type="entry name" value="CarbopepD_reg_2"/>
    <property type="match status" value="1"/>
</dbReference>
<comment type="caution">
    <text evidence="4">The sequence shown here is derived from an EMBL/GenBank/DDBJ whole genome shotgun (WGS) entry which is preliminary data.</text>
</comment>
<keyword evidence="5" id="KW-1185">Reference proteome</keyword>
<dbReference type="Gene3D" id="2.60.40.1120">
    <property type="entry name" value="Carboxypeptidase-like, regulatory domain"/>
    <property type="match status" value="1"/>
</dbReference>
<keyword evidence="2" id="KW-0472">Membrane</keyword>
<evidence type="ECO:0000256" key="3">
    <source>
        <dbReference type="ARBA" id="ARBA00023237"/>
    </source>
</evidence>
<proteinExistence type="predicted"/>
<comment type="subcellular location">
    <subcellularLocation>
        <location evidence="1">Cell outer membrane</location>
    </subcellularLocation>
</comment>
<dbReference type="SUPFAM" id="SSF56935">
    <property type="entry name" value="Porins"/>
    <property type="match status" value="1"/>
</dbReference>
<protein>
    <submittedName>
        <fullName evidence="4">Carboxypeptidase-like regulatory domain-containing protein</fullName>
    </submittedName>
</protein>
<dbReference type="EMBL" id="JBHTJP010000035">
    <property type="protein sequence ID" value="MFD0977416.1"/>
    <property type="molecule type" value="Genomic_DNA"/>
</dbReference>
<dbReference type="InterPro" id="IPR036942">
    <property type="entry name" value="Beta-barrel_TonB_sf"/>
</dbReference>
<organism evidence="4 5">
    <name type="scientific">Salinimicrobium gaetbulicola</name>
    <dbReference type="NCBI Taxonomy" id="999702"/>
    <lineage>
        <taxon>Bacteria</taxon>
        <taxon>Pseudomonadati</taxon>
        <taxon>Bacteroidota</taxon>
        <taxon>Flavobacteriia</taxon>
        <taxon>Flavobacteriales</taxon>
        <taxon>Flavobacteriaceae</taxon>
        <taxon>Salinimicrobium</taxon>
    </lineage>
</organism>
<dbReference type="InterPro" id="IPR008969">
    <property type="entry name" value="CarboxyPept-like_regulatory"/>
</dbReference>
<gene>
    <name evidence="4" type="ORF">ACFQ1G_11490</name>
</gene>